<feature type="region of interest" description="Disordered" evidence="1">
    <location>
        <begin position="166"/>
        <end position="198"/>
    </location>
</feature>
<feature type="compositionally biased region" description="Basic and acidic residues" evidence="1">
    <location>
        <begin position="40"/>
        <end position="71"/>
    </location>
</feature>
<dbReference type="Proteomes" id="UP000827092">
    <property type="component" value="Unassembled WGS sequence"/>
</dbReference>
<reference evidence="2 3" key="1">
    <citation type="journal article" date="2022" name="Nat. Ecol. Evol.">
        <title>A masculinizing supergene underlies an exaggerated male reproductive morph in a spider.</title>
        <authorList>
            <person name="Hendrickx F."/>
            <person name="De Corte Z."/>
            <person name="Sonet G."/>
            <person name="Van Belleghem S.M."/>
            <person name="Kostlbacher S."/>
            <person name="Vangestel C."/>
        </authorList>
    </citation>
    <scope>NUCLEOTIDE SEQUENCE [LARGE SCALE GENOMIC DNA]</scope>
    <source>
        <strain evidence="2">W744_W776</strain>
    </source>
</reference>
<evidence type="ECO:0000313" key="2">
    <source>
        <dbReference type="EMBL" id="KAG8183976.1"/>
    </source>
</evidence>
<sequence>MLLKQNATCLLCTKKMLIPKMAVQIQKDVEKYQRKKKNSKNKDGGLTMEDKDSKDNEMNLTDKNEDSKIRDGGSNFEDQDSEDHEKNLENKNEESKNKDESLKDEKEVIDTVNESAETAEDKLKDFEGYMGKKEVEELNADQKAVKVLEDAVEDLHEMMKLTSNKVTSSGNVLNRIHEKVEGRKGEEKTSETKETDGR</sequence>
<organism evidence="2 3">
    <name type="scientific">Oedothorax gibbosus</name>
    <dbReference type="NCBI Taxonomy" id="931172"/>
    <lineage>
        <taxon>Eukaryota</taxon>
        <taxon>Metazoa</taxon>
        <taxon>Ecdysozoa</taxon>
        <taxon>Arthropoda</taxon>
        <taxon>Chelicerata</taxon>
        <taxon>Arachnida</taxon>
        <taxon>Araneae</taxon>
        <taxon>Araneomorphae</taxon>
        <taxon>Entelegynae</taxon>
        <taxon>Araneoidea</taxon>
        <taxon>Linyphiidae</taxon>
        <taxon>Erigoninae</taxon>
        <taxon>Oedothorax</taxon>
    </lineage>
</organism>
<feature type="compositionally biased region" description="Basic and acidic residues" evidence="1">
    <location>
        <begin position="175"/>
        <end position="198"/>
    </location>
</feature>
<name>A0AAV6UL18_9ARAC</name>
<feature type="compositionally biased region" description="Basic and acidic residues" evidence="1">
    <location>
        <begin position="83"/>
        <end position="109"/>
    </location>
</feature>
<dbReference type="AlphaFoldDB" id="A0AAV6UL18"/>
<comment type="caution">
    <text evidence="2">The sequence shown here is derived from an EMBL/GenBank/DDBJ whole genome shotgun (WGS) entry which is preliminary data.</text>
</comment>
<dbReference type="EMBL" id="JAFNEN010000394">
    <property type="protein sequence ID" value="KAG8183976.1"/>
    <property type="molecule type" value="Genomic_DNA"/>
</dbReference>
<evidence type="ECO:0000256" key="1">
    <source>
        <dbReference type="SAM" id="MobiDB-lite"/>
    </source>
</evidence>
<evidence type="ECO:0000313" key="3">
    <source>
        <dbReference type="Proteomes" id="UP000827092"/>
    </source>
</evidence>
<keyword evidence="3" id="KW-1185">Reference proteome</keyword>
<protein>
    <submittedName>
        <fullName evidence="2">Uncharacterized protein</fullName>
    </submittedName>
</protein>
<proteinExistence type="predicted"/>
<feature type="region of interest" description="Disordered" evidence="1">
    <location>
        <begin position="31"/>
        <end position="116"/>
    </location>
</feature>
<gene>
    <name evidence="2" type="ORF">JTE90_007409</name>
</gene>
<accession>A0AAV6UL18</accession>